<feature type="domain" description="AAA+ ATPase lid" evidence="1">
    <location>
        <begin position="48"/>
        <end position="71"/>
    </location>
</feature>
<evidence type="ECO:0000313" key="2">
    <source>
        <dbReference type="EMBL" id="EXK77853.1"/>
    </source>
</evidence>
<evidence type="ECO:0000313" key="3">
    <source>
        <dbReference type="Proteomes" id="UP000030663"/>
    </source>
</evidence>
<dbReference type="EMBL" id="KI979374">
    <property type="protein sequence ID" value="EXK77853.1"/>
    <property type="molecule type" value="Genomic_DNA"/>
</dbReference>
<dbReference type="PANTHER" id="PTHR46411:SF2">
    <property type="entry name" value="AAA+ ATPASE DOMAIN-CONTAINING PROTEIN"/>
    <property type="match status" value="1"/>
</dbReference>
<accession>X0BG83</accession>
<dbReference type="HOGENOM" id="CLU_2722347_0_0_1"/>
<dbReference type="Proteomes" id="UP000030663">
    <property type="component" value="Unassembled WGS sequence"/>
</dbReference>
<proteinExistence type="predicted"/>
<dbReference type="Pfam" id="PF23232">
    <property type="entry name" value="AAA_lid_13"/>
    <property type="match status" value="1"/>
</dbReference>
<dbReference type="AlphaFoldDB" id="X0BG83"/>
<dbReference type="InterPro" id="IPR056599">
    <property type="entry name" value="AAA_lid_fung"/>
</dbReference>
<organism evidence="2 3">
    <name type="scientific">Fusarium oxysporum f. sp. raphani 54005</name>
    <dbReference type="NCBI Taxonomy" id="1089458"/>
    <lineage>
        <taxon>Eukaryota</taxon>
        <taxon>Fungi</taxon>
        <taxon>Dikarya</taxon>
        <taxon>Ascomycota</taxon>
        <taxon>Pezizomycotina</taxon>
        <taxon>Sordariomycetes</taxon>
        <taxon>Hypocreomycetidae</taxon>
        <taxon>Hypocreales</taxon>
        <taxon>Nectriaceae</taxon>
        <taxon>Fusarium</taxon>
        <taxon>Fusarium oxysporum species complex</taxon>
    </lineage>
</organism>
<gene>
    <name evidence="2" type="ORF">FOQG_17440</name>
</gene>
<sequence>MTQHFLEKAFAYYGTDEFDIVRGKGKGLNLLLLGAPGVEQMTTTECVARWNDRQIHNACQTALALAEFEGQK</sequence>
<dbReference type="PANTHER" id="PTHR46411">
    <property type="entry name" value="FAMILY ATPASE, PUTATIVE-RELATED"/>
    <property type="match status" value="1"/>
</dbReference>
<reference evidence="2 3" key="1">
    <citation type="submission" date="2011-11" db="EMBL/GenBank/DDBJ databases">
        <title>The Genome Sequence of Fusarium oxysporum PHW815.</title>
        <authorList>
            <consortium name="The Broad Institute Genome Sequencing Platform"/>
            <person name="Ma L.-J."/>
            <person name="Gale L.R."/>
            <person name="Schwartz D.C."/>
            <person name="Zhou S."/>
            <person name="Corby-Kistler H."/>
            <person name="Young S.K."/>
            <person name="Zeng Q."/>
            <person name="Gargeya S."/>
            <person name="Fitzgerald M."/>
            <person name="Haas B."/>
            <person name="Abouelleil A."/>
            <person name="Alvarado L."/>
            <person name="Arachchi H.M."/>
            <person name="Berlin A."/>
            <person name="Brown A."/>
            <person name="Chapman S.B."/>
            <person name="Chen Z."/>
            <person name="Dunbar C."/>
            <person name="Freedman E."/>
            <person name="Gearin G."/>
            <person name="Goldberg J."/>
            <person name="Griggs A."/>
            <person name="Gujja S."/>
            <person name="Heiman D."/>
            <person name="Howarth C."/>
            <person name="Larson L."/>
            <person name="Lui A."/>
            <person name="MacDonald P.J.P."/>
            <person name="Montmayeur A."/>
            <person name="Murphy C."/>
            <person name="Neiman D."/>
            <person name="Pearson M."/>
            <person name="Priest M."/>
            <person name="Roberts A."/>
            <person name="Saif S."/>
            <person name="Shea T."/>
            <person name="Shenoy N."/>
            <person name="Sisk P."/>
            <person name="Stolte C."/>
            <person name="Sykes S."/>
            <person name="Wortman J."/>
            <person name="Nusbaum C."/>
            <person name="Birren B."/>
        </authorList>
    </citation>
    <scope>NUCLEOTIDE SEQUENCE [LARGE SCALE GENOMIC DNA]</scope>
    <source>
        <strain evidence="2 3">54005</strain>
    </source>
</reference>
<evidence type="ECO:0000259" key="1">
    <source>
        <dbReference type="Pfam" id="PF23232"/>
    </source>
</evidence>
<keyword evidence="3" id="KW-1185">Reference proteome</keyword>
<name>X0BG83_FUSOX</name>
<protein>
    <recommendedName>
        <fullName evidence="1">AAA+ ATPase lid domain-containing protein</fullName>
    </recommendedName>
</protein>